<keyword evidence="12" id="KW-1185">Reference proteome</keyword>
<dbReference type="PROSITE" id="PS50920">
    <property type="entry name" value="SOLCAR"/>
    <property type="match status" value="3"/>
</dbReference>
<feature type="repeat" description="Solcar" evidence="10">
    <location>
        <begin position="4"/>
        <end position="152"/>
    </location>
</feature>
<dbReference type="SUPFAM" id="SSF103506">
    <property type="entry name" value="Mitochondrial carrier"/>
    <property type="match status" value="1"/>
</dbReference>
<name>A0A1I8J5S9_9PLAT</name>
<dbReference type="PANTHER" id="PTHR45829">
    <property type="entry name" value="MITOCHONDRIAL CARRIER PROTEIN RIM2"/>
    <property type="match status" value="1"/>
</dbReference>
<evidence type="ECO:0000256" key="4">
    <source>
        <dbReference type="ARBA" id="ARBA00022692"/>
    </source>
</evidence>
<feature type="repeat" description="Solcar" evidence="10">
    <location>
        <begin position="160"/>
        <end position="246"/>
    </location>
</feature>
<organism evidence="12 14">
    <name type="scientific">Macrostomum lignano</name>
    <dbReference type="NCBI Taxonomy" id="282301"/>
    <lineage>
        <taxon>Eukaryota</taxon>
        <taxon>Metazoa</taxon>
        <taxon>Spiralia</taxon>
        <taxon>Lophotrochozoa</taxon>
        <taxon>Platyhelminthes</taxon>
        <taxon>Rhabditophora</taxon>
        <taxon>Macrostomorpha</taxon>
        <taxon>Macrostomida</taxon>
        <taxon>Macrostomidae</taxon>
        <taxon>Macrostomum</taxon>
    </lineage>
</organism>
<comment type="similarity">
    <text evidence="2 11">Belongs to the mitochondrial carrier (TC 2.A.29) family.</text>
</comment>
<dbReference type="WBParaSite" id="maker-uti_cns_0001606-snap-gene-0.5-mRNA-1">
    <property type="protein sequence ID" value="maker-uti_cns_0001606-snap-gene-0.5-mRNA-1"/>
    <property type="gene ID" value="maker-uti_cns_0001606-snap-gene-0.5"/>
</dbReference>
<dbReference type="STRING" id="282301.A0A1I8J5S9"/>
<keyword evidence="6" id="KW-0999">Mitochondrion inner membrane</keyword>
<dbReference type="GO" id="GO:0015218">
    <property type="term" value="F:pyrimidine nucleotide transmembrane transporter activity"/>
    <property type="evidence" value="ECO:0007669"/>
    <property type="project" value="InterPro"/>
</dbReference>
<dbReference type="Pfam" id="PF00153">
    <property type="entry name" value="Mito_carr"/>
    <property type="match status" value="4"/>
</dbReference>
<evidence type="ECO:0000256" key="1">
    <source>
        <dbReference type="ARBA" id="ARBA00004448"/>
    </source>
</evidence>
<protein>
    <submittedName>
        <fullName evidence="13 14">Mitochondrial carrier protein</fullName>
    </submittedName>
</protein>
<dbReference type="InterPro" id="IPR049562">
    <property type="entry name" value="SLC25A33/36-like"/>
</dbReference>
<keyword evidence="5" id="KW-0677">Repeat</keyword>
<dbReference type="GO" id="GO:1990519">
    <property type="term" value="P:pyrimidine nucleotide import into mitochondrion"/>
    <property type="evidence" value="ECO:0007669"/>
    <property type="project" value="TreeGrafter"/>
</dbReference>
<dbReference type="PANTHER" id="PTHR45829:SF4">
    <property type="entry name" value="MITOCHONDRIAL CARRIER PROTEIN RIM2"/>
    <property type="match status" value="1"/>
</dbReference>
<dbReference type="InterPro" id="IPR023395">
    <property type="entry name" value="MCP_dom_sf"/>
</dbReference>
<dbReference type="OrthoDB" id="269120at2759"/>
<dbReference type="Gene3D" id="1.50.40.10">
    <property type="entry name" value="Mitochondrial carrier domain"/>
    <property type="match status" value="2"/>
</dbReference>
<evidence type="ECO:0000313" key="13">
    <source>
        <dbReference type="WBParaSite" id="maker-uti_cns_0001606-snap-gene-0.5-mRNA-1"/>
    </source>
</evidence>
<evidence type="ECO:0000256" key="2">
    <source>
        <dbReference type="ARBA" id="ARBA00006375"/>
    </source>
</evidence>
<evidence type="ECO:0000256" key="6">
    <source>
        <dbReference type="ARBA" id="ARBA00022792"/>
    </source>
</evidence>
<comment type="subcellular location">
    <subcellularLocation>
        <location evidence="1">Mitochondrion inner membrane</location>
        <topology evidence="1">Multi-pass membrane protein</topology>
    </subcellularLocation>
</comment>
<dbReference type="GO" id="GO:0005743">
    <property type="term" value="C:mitochondrial inner membrane"/>
    <property type="evidence" value="ECO:0007669"/>
    <property type="project" value="UniProtKB-SubCell"/>
</dbReference>
<evidence type="ECO:0000256" key="10">
    <source>
        <dbReference type="PROSITE-ProRule" id="PRU00282"/>
    </source>
</evidence>
<dbReference type="AlphaFoldDB" id="A0A1I8J5S9"/>
<proteinExistence type="inferred from homology"/>
<keyword evidence="8" id="KW-0496">Mitochondrion</keyword>
<evidence type="ECO:0000256" key="7">
    <source>
        <dbReference type="ARBA" id="ARBA00022989"/>
    </source>
</evidence>
<dbReference type="WBParaSite" id="maker-uti_cns_0046080-snap-gene-0.4-mRNA-1">
    <property type="protein sequence ID" value="maker-uti_cns_0046080-snap-gene-0.4-mRNA-1"/>
    <property type="gene ID" value="maker-uti_cns_0046080-snap-gene-0.4"/>
</dbReference>
<evidence type="ECO:0000313" key="12">
    <source>
        <dbReference type="Proteomes" id="UP000095280"/>
    </source>
</evidence>
<evidence type="ECO:0000256" key="5">
    <source>
        <dbReference type="ARBA" id="ARBA00022737"/>
    </source>
</evidence>
<evidence type="ECO:0000256" key="11">
    <source>
        <dbReference type="RuleBase" id="RU000488"/>
    </source>
</evidence>
<keyword evidence="4 10" id="KW-0812">Transmembrane</keyword>
<keyword evidence="7" id="KW-1133">Transmembrane helix</keyword>
<accession>A0A1I8J5S9</accession>
<reference evidence="13 14" key="1">
    <citation type="submission" date="2016-11" db="UniProtKB">
        <authorList>
            <consortium name="WormBaseParasite"/>
        </authorList>
    </citation>
    <scope>IDENTIFICATION</scope>
</reference>
<feature type="repeat" description="Solcar" evidence="10">
    <location>
        <begin position="265"/>
        <end position="349"/>
    </location>
</feature>
<evidence type="ECO:0000256" key="3">
    <source>
        <dbReference type="ARBA" id="ARBA00022448"/>
    </source>
</evidence>
<keyword evidence="3 11" id="KW-0813">Transport</keyword>
<keyword evidence="9 10" id="KW-0472">Membrane</keyword>
<evidence type="ECO:0000256" key="9">
    <source>
        <dbReference type="ARBA" id="ARBA00023136"/>
    </source>
</evidence>
<dbReference type="Proteomes" id="UP000095280">
    <property type="component" value="Unplaced"/>
</dbReference>
<evidence type="ECO:0000256" key="8">
    <source>
        <dbReference type="ARBA" id="ARBA00023128"/>
    </source>
</evidence>
<dbReference type="InterPro" id="IPR018108">
    <property type="entry name" value="MCP_transmembrane"/>
</dbReference>
<sequence>MVLDGSFAHVVAGGLAGTTGAVLTSPLEIVKTRLQSSVTHWQWHNGISNGHSPVSSTTGYATSSSAARTMLKIPPNWIGLQPAMAATCYSQATCSEVNKMAAVSRMSVLQCIRYIRHTEGIRGLFKGLSMTILGVLPSRAFYFGAYVNGQEMLSELLPRGSHGNNCLAAAFAGFVSLTCTNPIWLVKTRMQLDQSPKSQSLSAIRCIRTVWRQNGFLGFYRGIQASYLGIAETSLHFVVYEDLKRRLLRWSRGVDSVVVGVSRADEVLYCSIASTCSKSFATCVCYPHEVLRTRLRQEGNKYRGLFQTFRLIITEEGPRALYRGMLTHFMRQIPNTCIVLTTYEGVLYFFREHKLLL</sequence>
<evidence type="ECO:0000313" key="14">
    <source>
        <dbReference type="WBParaSite" id="maker-uti_cns_0046080-snap-gene-0.4-mRNA-1"/>
    </source>
</evidence>